<evidence type="ECO:0000313" key="4">
    <source>
        <dbReference type="EMBL" id="MQY10412.1"/>
    </source>
</evidence>
<dbReference type="AlphaFoldDB" id="A0A7K0CBA1"/>
<keyword evidence="5" id="KW-1185">Reference proteome</keyword>
<dbReference type="RefSeq" id="WP_153449704.1">
    <property type="nucleotide sequence ID" value="NZ_WEGJ01000001.1"/>
</dbReference>
<protein>
    <recommendedName>
        <fullName evidence="3">Putative zinc-finger domain-containing protein</fullName>
    </recommendedName>
</protein>
<organism evidence="4 5">
    <name type="scientific">Streptomyces smaragdinus</name>
    <dbReference type="NCBI Taxonomy" id="2585196"/>
    <lineage>
        <taxon>Bacteria</taxon>
        <taxon>Bacillati</taxon>
        <taxon>Actinomycetota</taxon>
        <taxon>Actinomycetes</taxon>
        <taxon>Kitasatosporales</taxon>
        <taxon>Streptomycetaceae</taxon>
        <taxon>Streptomyces</taxon>
    </lineage>
</organism>
<name>A0A7K0CBA1_9ACTN</name>
<evidence type="ECO:0000256" key="2">
    <source>
        <dbReference type="ARBA" id="ARBA00023163"/>
    </source>
</evidence>
<accession>A0A7K0CBA1</accession>
<feature type="domain" description="Putative zinc-finger" evidence="3">
    <location>
        <begin position="13"/>
        <end position="47"/>
    </location>
</feature>
<dbReference type="EMBL" id="WEGJ01000001">
    <property type="protein sequence ID" value="MQY10412.1"/>
    <property type="molecule type" value="Genomic_DNA"/>
</dbReference>
<keyword evidence="1" id="KW-0805">Transcription regulation</keyword>
<dbReference type="InterPro" id="IPR041916">
    <property type="entry name" value="Anti_sigma_zinc_sf"/>
</dbReference>
<keyword evidence="2" id="KW-0804">Transcription</keyword>
<evidence type="ECO:0000256" key="1">
    <source>
        <dbReference type="ARBA" id="ARBA00023015"/>
    </source>
</evidence>
<dbReference type="Proteomes" id="UP000466345">
    <property type="component" value="Unassembled WGS sequence"/>
</dbReference>
<comment type="caution">
    <text evidence="4">The sequence shown here is derived from an EMBL/GenBank/DDBJ whole genome shotgun (WGS) entry which is preliminary data.</text>
</comment>
<proteinExistence type="predicted"/>
<evidence type="ECO:0000259" key="3">
    <source>
        <dbReference type="Pfam" id="PF13490"/>
    </source>
</evidence>
<dbReference type="Gene3D" id="1.10.10.1320">
    <property type="entry name" value="Anti-sigma factor, zinc-finger domain"/>
    <property type="match status" value="1"/>
</dbReference>
<dbReference type="Pfam" id="PF13490">
    <property type="entry name" value="zf-HC2"/>
    <property type="match status" value="1"/>
</dbReference>
<reference evidence="4 5" key="1">
    <citation type="submission" date="2019-10" db="EMBL/GenBank/DDBJ databases">
        <title>Streptomyces smaragdinus sp. nov. and Streptomyces fabii sp. nov., isolated from the gut of fungus growing-termite Macrotermes natalensis.</title>
        <authorList>
            <person name="Schwitalla J."/>
            <person name="Benndorf R."/>
            <person name="Martin K."/>
            <person name="De Beer W."/>
            <person name="Kaster A.-K."/>
            <person name="Vollmers J."/>
            <person name="Poulsen M."/>
            <person name="Beemelmanns C."/>
        </authorList>
    </citation>
    <scope>NUCLEOTIDE SEQUENCE [LARGE SCALE GENOMIC DNA]</scope>
    <source>
        <strain evidence="4 5">RB5</strain>
    </source>
</reference>
<dbReference type="OrthoDB" id="129419at2"/>
<dbReference type="InterPro" id="IPR027383">
    <property type="entry name" value="Znf_put"/>
</dbReference>
<evidence type="ECO:0000313" key="5">
    <source>
        <dbReference type="Proteomes" id="UP000466345"/>
    </source>
</evidence>
<gene>
    <name evidence="4" type="ORF">SRB5_05200</name>
</gene>
<sequence length="92" mass="10392">MRTPLGRRRPMGCSEVALVLQSYVDGQTRPRTRDRVTEHLGCCAWCAYEAATYREIKNALARRDPVDREALARVRAFAESLLRDEPDGTPTA</sequence>